<dbReference type="Pfam" id="PF12840">
    <property type="entry name" value="HTH_20"/>
    <property type="match status" value="1"/>
</dbReference>
<dbReference type="KEGG" id="nps:KRR39_13995"/>
<accession>A0A975SVK4</accession>
<sequence length="178" mass="19717">MSDDGDAVSSLRAVAHPLRLRILSLLTGTELSAAEVARELGVTHANASYHLRVLADAGEVVVAGEEKIRGGVAKRYRHPWEQQRTTGSSASSSERERETYVRAMAEELVRRSRHRSPRSRMQMTDAELWVTPEVWKRVSALVEEASTLVHAEAQPPRTPGTVHVNLTAATFEITEPTR</sequence>
<dbReference type="InterPro" id="IPR011991">
    <property type="entry name" value="ArsR-like_HTH"/>
</dbReference>
<keyword evidence="3" id="KW-0804">Transcription</keyword>
<keyword evidence="6" id="KW-1185">Reference proteome</keyword>
<keyword evidence="1" id="KW-0805">Transcription regulation</keyword>
<protein>
    <submittedName>
        <fullName evidence="5">Helix-turn-helix domain-containing protein</fullName>
    </submittedName>
</protein>
<dbReference type="PANTHER" id="PTHR43132">
    <property type="entry name" value="ARSENICAL RESISTANCE OPERON REPRESSOR ARSR-RELATED"/>
    <property type="match status" value="1"/>
</dbReference>
<organism evidence="5 6">
    <name type="scientific">Nocardioides panacis</name>
    <dbReference type="NCBI Taxonomy" id="2849501"/>
    <lineage>
        <taxon>Bacteria</taxon>
        <taxon>Bacillati</taxon>
        <taxon>Actinomycetota</taxon>
        <taxon>Actinomycetes</taxon>
        <taxon>Propionibacteriales</taxon>
        <taxon>Nocardioidaceae</taxon>
        <taxon>Nocardioides</taxon>
    </lineage>
</organism>
<evidence type="ECO:0000256" key="1">
    <source>
        <dbReference type="ARBA" id="ARBA00023015"/>
    </source>
</evidence>
<evidence type="ECO:0000256" key="3">
    <source>
        <dbReference type="ARBA" id="ARBA00023163"/>
    </source>
</evidence>
<reference evidence="5" key="1">
    <citation type="submission" date="2021-06" db="EMBL/GenBank/DDBJ databases">
        <title>Complete genome sequence of Nocardioides sp. G188.</title>
        <authorList>
            <person name="Im W.-T."/>
        </authorList>
    </citation>
    <scope>NUCLEOTIDE SEQUENCE</scope>
    <source>
        <strain evidence="5">G188</strain>
    </source>
</reference>
<dbReference type="PANTHER" id="PTHR43132:SF2">
    <property type="entry name" value="ARSENICAL RESISTANCE OPERON REPRESSOR ARSR-RELATED"/>
    <property type="match status" value="1"/>
</dbReference>
<keyword evidence="2" id="KW-0238">DNA-binding</keyword>
<name>A0A975SVK4_9ACTN</name>
<dbReference type="EMBL" id="CP077062">
    <property type="protein sequence ID" value="QWZ06658.1"/>
    <property type="molecule type" value="Genomic_DNA"/>
</dbReference>
<dbReference type="RefSeq" id="WP_216937745.1">
    <property type="nucleotide sequence ID" value="NZ_CP077062.1"/>
</dbReference>
<dbReference type="InterPro" id="IPR051011">
    <property type="entry name" value="Metal_resp_trans_reg"/>
</dbReference>
<dbReference type="GO" id="GO:0003677">
    <property type="term" value="F:DNA binding"/>
    <property type="evidence" value="ECO:0007669"/>
    <property type="project" value="UniProtKB-KW"/>
</dbReference>
<evidence type="ECO:0000256" key="2">
    <source>
        <dbReference type="ARBA" id="ARBA00023125"/>
    </source>
</evidence>
<evidence type="ECO:0000313" key="6">
    <source>
        <dbReference type="Proteomes" id="UP000683575"/>
    </source>
</evidence>
<dbReference type="CDD" id="cd00090">
    <property type="entry name" value="HTH_ARSR"/>
    <property type="match status" value="1"/>
</dbReference>
<gene>
    <name evidence="5" type="ORF">KRR39_13995</name>
</gene>
<feature type="domain" description="HTH arsR-type" evidence="4">
    <location>
        <begin position="1"/>
        <end position="116"/>
    </location>
</feature>
<dbReference type="InterPro" id="IPR001845">
    <property type="entry name" value="HTH_ArsR_DNA-bd_dom"/>
</dbReference>
<dbReference type="SMART" id="SM00418">
    <property type="entry name" value="HTH_ARSR"/>
    <property type="match status" value="1"/>
</dbReference>
<dbReference type="AlphaFoldDB" id="A0A975SVK4"/>
<evidence type="ECO:0000259" key="4">
    <source>
        <dbReference type="PROSITE" id="PS50987"/>
    </source>
</evidence>
<dbReference type="Proteomes" id="UP000683575">
    <property type="component" value="Chromosome"/>
</dbReference>
<evidence type="ECO:0000313" key="5">
    <source>
        <dbReference type="EMBL" id="QWZ06658.1"/>
    </source>
</evidence>
<proteinExistence type="predicted"/>
<dbReference type="PROSITE" id="PS50987">
    <property type="entry name" value="HTH_ARSR_2"/>
    <property type="match status" value="1"/>
</dbReference>
<dbReference type="GO" id="GO:0003700">
    <property type="term" value="F:DNA-binding transcription factor activity"/>
    <property type="evidence" value="ECO:0007669"/>
    <property type="project" value="InterPro"/>
</dbReference>